<evidence type="ECO:0000256" key="2">
    <source>
        <dbReference type="SAM" id="SignalP"/>
    </source>
</evidence>
<dbReference type="PROSITE" id="PS51257">
    <property type="entry name" value="PROKAR_LIPOPROTEIN"/>
    <property type="match status" value="1"/>
</dbReference>
<evidence type="ECO:0000256" key="1">
    <source>
        <dbReference type="SAM" id="MobiDB-lite"/>
    </source>
</evidence>
<dbReference type="RefSeq" id="WP_146178404.1">
    <property type="nucleotide sequence ID" value="NZ_PVNG01000016.1"/>
</dbReference>
<feature type="chain" id="PRO_5015400532" evidence="2">
    <location>
        <begin position="25"/>
        <end position="439"/>
    </location>
</feature>
<gene>
    <name evidence="3" type="ORF">B0I32_11693</name>
</gene>
<proteinExistence type="predicted"/>
<dbReference type="CDD" id="cd14748">
    <property type="entry name" value="PBP2_UgpB"/>
    <property type="match status" value="1"/>
</dbReference>
<keyword evidence="2" id="KW-0732">Signal</keyword>
<evidence type="ECO:0000313" key="4">
    <source>
        <dbReference type="Proteomes" id="UP000238312"/>
    </source>
</evidence>
<protein>
    <submittedName>
        <fullName evidence="3">Carbohydrate ABC transporter substrate-binding protein (CUT1 family)</fullName>
    </submittedName>
</protein>
<keyword evidence="4" id="KW-1185">Reference proteome</keyword>
<dbReference type="PANTHER" id="PTHR43649">
    <property type="entry name" value="ARABINOSE-BINDING PROTEIN-RELATED"/>
    <property type="match status" value="1"/>
</dbReference>
<reference evidence="3 4" key="1">
    <citation type="submission" date="2018-03" db="EMBL/GenBank/DDBJ databases">
        <title>Genomic Encyclopedia of Type Strains, Phase III (KMG-III): the genomes of soil and plant-associated and newly described type strains.</title>
        <authorList>
            <person name="Whitman W."/>
        </authorList>
    </citation>
    <scope>NUCLEOTIDE SEQUENCE [LARGE SCALE GENOMIC DNA]</scope>
    <source>
        <strain evidence="3 4">CGMCC 4.7104</strain>
    </source>
</reference>
<dbReference type="EMBL" id="PVNG01000016">
    <property type="protein sequence ID" value="PRX60702.1"/>
    <property type="molecule type" value="Genomic_DNA"/>
</dbReference>
<accession>A0A2T0MR51</accession>
<dbReference type="PANTHER" id="PTHR43649:SF12">
    <property type="entry name" value="DIACETYLCHITOBIOSE BINDING PROTEIN DASA"/>
    <property type="match status" value="1"/>
</dbReference>
<dbReference type="Pfam" id="PF01547">
    <property type="entry name" value="SBP_bac_1"/>
    <property type="match status" value="1"/>
</dbReference>
<organism evidence="3 4">
    <name type="scientific">Nonomuraea fuscirosea</name>
    <dbReference type="NCBI Taxonomy" id="1291556"/>
    <lineage>
        <taxon>Bacteria</taxon>
        <taxon>Bacillati</taxon>
        <taxon>Actinomycetota</taxon>
        <taxon>Actinomycetes</taxon>
        <taxon>Streptosporangiales</taxon>
        <taxon>Streptosporangiaceae</taxon>
        <taxon>Nonomuraea</taxon>
    </lineage>
</organism>
<dbReference type="SUPFAM" id="SSF53850">
    <property type="entry name" value="Periplasmic binding protein-like II"/>
    <property type="match status" value="1"/>
</dbReference>
<name>A0A2T0MR51_9ACTN</name>
<feature type="signal peptide" evidence="2">
    <location>
        <begin position="1"/>
        <end position="24"/>
    </location>
</feature>
<sequence length="439" mass="46983">MRIHGSRSAPAVIALALATSLSLASCGGGGERPNTDVGKGTGPVADPASPQTVTFFSWVGNEPQMKKMAAEFHDKHPNITIKFENAPAEQAQQVLSTRIAGNTAPDVAYINASDTNDYAARGALVDLGGYMSRSQVVKPDDYVDGFKTFVTWNGKMWGLPFDGETTGLFYRTDRFKEAGLAGPPKTWEEFKAAAAKLTDAANGKYGFEMFASEAAYYFYPWLYQAGGETLTQDGKDVAFDSAAGKTAAAFYVDLAKYAPRDYFNSNSYDGRVAFAKGDVAMYVAGAWFAGTLADEYPKITGKWAAAPLPDGAAGCKTTIAGDSLVMFNKTKVSDAAWLWMEFLSQPDNLAAWTYKTEGTLLPPTKALLGSDDLAKEKPVLKPFADLMACGVASAAPNPKYPRIETVLNEELSKAIYGEQTPAEALDNAATQGRAILARG</sequence>
<dbReference type="InterPro" id="IPR006059">
    <property type="entry name" value="SBP"/>
</dbReference>
<dbReference type="InterPro" id="IPR050490">
    <property type="entry name" value="Bact_solute-bd_prot1"/>
</dbReference>
<comment type="caution">
    <text evidence="3">The sequence shown here is derived from an EMBL/GenBank/DDBJ whole genome shotgun (WGS) entry which is preliminary data.</text>
</comment>
<dbReference type="AlphaFoldDB" id="A0A2T0MR51"/>
<dbReference type="Gene3D" id="3.40.190.10">
    <property type="entry name" value="Periplasmic binding protein-like II"/>
    <property type="match status" value="2"/>
</dbReference>
<evidence type="ECO:0000313" key="3">
    <source>
        <dbReference type="EMBL" id="PRX60702.1"/>
    </source>
</evidence>
<dbReference type="Proteomes" id="UP000238312">
    <property type="component" value="Unassembled WGS sequence"/>
</dbReference>
<feature type="region of interest" description="Disordered" evidence="1">
    <location>
        <begin position="25"/>
        <end position="48"/>
    </location>
</feature>
<dbReference type="OrthoDB" id="2644341at2"/>